<protein>
    <submittedName>
        <fullName evidence="1">Uncharacterized protein</fullName>
    </submittedName>
</protein>
<accession>A0A9Q0VDH1</accession>
<keyword evidence="2" id="KW-1185">Reference proteome</keyword>
<sequence>MIPAPSTSIIRLTTRIELRKQHLAHLVIAGFESNQYWLAEVWQARLKLISHMKFRCRHALLNWWREREEVGGQSACAKSVILRVGIALHLKGRWEMHVSRYEESAELKANLTVKLSWSDIIE</sequence>
<dbReference type="Proteomes" id="UP001151752">
    <property type="component" value="Chromosome 6"/>
</dbReference>
<reference evidence="1" key="2">
    <citation type="journal article" date="2023" name="Int. J. Mol. Sci.">
        <title>De Novo Assembly and Annotation of 11 Diverse Shrub Willow (Salix) Genomes Reveals Novel Gene Organization in Sex-Linked Regions.</title>
        <authorList>
            <person name="Hyden B."/>
            <person name="Feng K."/>
            <person name="Yates T.B."/>
            <person name="Jawdy S."/>
            <person name="Cereghino C."/>
            <person name="Smart L.B."/>
            <person name="Muchero W."/>
        </authorList>
    </citation>
    <scope>NUCLEOTIDE SEQUENCE</scope>
    <source>
        <tissue evidence="1">Shoot tip</tissue>
    </source>
</reference>
<proteinExistence type="predicted"/>
<dbReference type="AlphaFoldDB" id="A0A9Q0VDH1"/>
<comment type="caution">
    <text evidence="1">The sequence shown here is derived from an EMBL/GenBank/DDBJ whole genome shotgun (WGS) entry which is preliminary data.</text>
</comment>
<dbReference type="EMBL" id="JAPFFM010000009">
    <property type="protein sequence ID" value="KAJ6745583.1"/>
    <property type="molecule type" value="Genomic_DNA"/>
</dbReference>
<gene>
    <name evidence="1" type="ORF">OIU74_028294</name>
</gene>
<evidence type="ECO:0000313" key="2">
    <source>
        <dbReference type="Proteomes" id="UP001151752"/>
    </source>
</evidence>
<organism evidence="1 2">
    <name type="scientific">Salix koriyanagi</name>
    <dbReference type="NCBI Taxonomy" id="2511006"/>
    <lineage>
        <taxon>Eukaryota</taxon>
        <taxon>Viridiplantae</taxon>
        <taxon>Streptophyta</taxon>
        <taxon>Embryophyta</taxon>
        <taxon>Tracheophyta</taxon>
        <taxon>Spermatophyta</taxon>
        <taxon>Magnoliopsida</taxon>
        <taxon>eudicotyledons</taxon>
        <taxon>Gunneridae</taxon>
        <taxon>Pentapetalae</taxon>
        <taxon>rosids</taxon>
        <taxon>fabids</taxon>
        <taxon>Malpighiales</taxon>
        <taxon>Salicaceae</taxon>
        <taxon>Saliceae</taxon>
        <taxon>Salix</taxon>
    </lineage>
</organism>
<reference evidence="1" key="1">
    <citation type="submission" date="2022-11" db="EMBL/GenBank/DDBJ databases">
        <authorList>
            <person name="Hyden B.L."/>
            <person name="Feng K."/>
            <person name="Yates T."/>
            <person name="Jawdy S."/>
            <person name="Smart L.B."/>
            <person name="Muchero W."/>
        </authorList>
    </citation>
    <scope>NUCLEOTIDE SEQUENCE</scope>
    <source>
        <tissue evidence="1">Shoot tip</tissue>
    </source>
</reference>
<name>A0A9Q0VDH1_9ROSI</name>
<evidence type="ECO:0000313" key="1">
    <source>
        <dbReference type="EMBL" id="KAJ6745583.1"/>
    </source>
</evidence>